<dbReference type="Proteomes" id="UP000054359">
    <property type="component" value="Unassembled WGS sequence"/>
</dbReference>
<name>A0A087V1D0_STEMI</name>
<protein>
    <submittedName>
        <fullName evidence="1">Uncharacterized protein</fullName>
    </submittedName>
</protein>
<dbReference type="EMBL" id="KL821451">
    <property type="protein sequence ID" value="KFM83419.1"/>
    <property type="molecule type" value="Genomic_DNA"/>
</dbReference>
<evidence type="ECO:0000313" key="2">
    <source>
        <dbReference type="Proteomes" id="UP000054359"/>
    </source>
</evidence>
<gene>
    <name evidence="1" type="ORF">X975_23018</name>
</gene>
<sequence>MKVSSKRNSSRSLFTIFMEESSLDVFLWCTELWKSRNLLEY</sequence>
<accession>A0A087V1D0</accession>
<feature type="non-terminal residue" evidence="1">
    <location>
        <position position="41"/>
    </location>
</feature>
<evidence type="ECO:0000313" key="1">
    <source>
        <dbReference type="EMBL" id="KFM83419.1"/>
    </source>
</evidence>
<proteinExistence type="predicted"/>
<reference evidence="1 2" key="1">
    <citation type="submission" date="2013-11" db="EMBL/GenBank/DDBJ databases">
        <title>Genome sequencing of Stegodyphus mimosarum.</title>
        <authorList>
            <person name="Bechsgaard J."/>
        </authorList>
    </citation>
    <scope>NUCLEOTIDE SEQUENCE [LARGE SCALE GENOMIC DNA]</scope>
</reference>
<organism evidence="1 2">
    <name type="scientific">Stegodyphus mimosarum</name>
    <name type="common">African social velvet spider</name>
    <dbReference type="NCBI Taxonomy" id="407821"/>
    <lineage>
        <taxon>Eukaryota</taxon>
        <taxon>Metazoa</taxon>
        <taxon>Ecdysozoa</taxon>
        <taxon>Arthropoda</taxon>
        <taxon>Chelicerata</taxon>
        <taxon>Arachnida</taxon>
        <taxon>Araneae</taxon>
        <taxon>Araneomorphae</taxon>
        <taxon>Entelegynae</taxon>
        <taxon>Eresoidea</taxon>
        <taxon>Eresidae</taxon>
        <taxon>Stegodyphus</taxon>
    </lineage>
</organism>
<dbReference type="AlphaFoldDB" id="A0A087V1D0"/>
<keyword evidence="2" id="KW-1185">Reference proteome</keyword>